<evidence type="ECO:0000313" key="7">
    <source>
        <dbReference type="EMBL" id="RHC11314.1"/>
    </source>
</evidence>
<feature type="transmembrane region" description="Helical" evidence="6">
    <location>
        <begin position="450"/>
        <end position="474"/>
    </location>
</feature>
<feature type="transmembrane region" description="Helical" evidence="6">
    <location>
        <begin position="185"/>
        <end position="204"/>
    </location>
</feature>
<feature type="transmembrane region" description="Helical" evidence="6">
    <location>
        <begin position="255"/>
        <end position="274"/>
    </location>
</feature>
<proteinExistence type="predicted"/>
<feature type="transmembrane region" description="Helical" evidence="6">
    <location>
        <begin position="20"/>
        <end position="40"/>
    </location>
</feature>
<dbReference type="GO" id="GO:0005886">
    <property type="term" value="C:plasma membrane"/>
    <property type="evidence" value="ECO:0007669"/>
    <property type="project" value="UniProtKB-SubCell"/>
</dbReference>
<dbReference type="InterPro" id="IPR002797">
    <property type="entry name" value="Polysacc_synth"/>
</dbReference>
<evidence type="ECO:0000256" key="5">
    <source>
        <dbReference type="ARBA" id="ARBA00023136"/>
    </source>
</evidence>
<feature type="transmembrane region" description="Helical" evidence="6">
    <location>
        <begin position="387"/>
        <end position="407"/>
    </location>
</feature>
<protein>
    <submittedName>
        <fullName evidence="7">Uncharacterized protein</fullName>
    </submittedName>
</protein>
<reference evidence="7 8" key="1">
    <citation type="submission" date="2018-08" db="EMBL/GenBank/DDBJ databases">
        <title>A genome reference for cultivated species of the human gut microbiota.</title>
        <authorList>
            <person name="Zou Y."/>
            <person name="Xue W."/>
            <person name="Luo G."/>
        </authorList>
    </citation>
    <scope>NUCLEOTIDE SEQUENCE [LARGE SCALE GENOMIC DNA]</scope>
    <source>
        <strain evidence="7 8">AM37-3BH</strain>
    </source>
</reference>
<dbReference type="PANTHER" id="PTHR30250:SF11">
    <property type="entry name" value="O-ANTIGEN TRANSPORTER-RELATED"/>
    <property type="match status" value="1"/>
</dbReference>
<comment type="caution">
    <text evidence="7">The sequence shown here is derived from an EMBL/GenBank/DDBJ whole genome shotgun (WGS) entry which is preliminary data.</text>
</comment>
<evidence type="ECO:0000256" key="3">
    <source>
        <dbReference type="ARBA" id="ARBA00022692"/>
    </source>
</evidence>
<feature type="transmembrane region" description="Helical" evidence="6">
    <location>
        <begin position="52"/>
        <end position="75"/>
    </location>
</feature>
<feature type="transmembrane region" description="Helical" evidence="6">
    <location>
        <begin position="216"/>
        <end position="235"/>
    </location>
</feature>
<organism evidence="7 8">
    <name type="scientific">Lachnospira eligens</name>
    <dbReference type="NCBI Taxonomy" id="39485"/>
    <lineage>
        <taxon>Bacteria</taxon>
        <taxon>Bacillati</taxon>
        <taxon>Bacillota</taxon>
        <taxon>Clostridia</taxon>
        <taxon>Lachnospirales</taxon>
        <taxon>Lachnospiraceae</taxon>
        <taxon>Lachnospira</taxon>
    </lineage>
</organism>
<comment type="subcellular location">
    <subcellularLocation>
        <location evidence="1">Cell membrane</location>
        <topology evidence="1">Multi-pass membrane protein</topology>
    </subcellularLocation>
</comment>
<feature type="transmembrane region" description="Helical" evidence="6">
    <location>
        <begin position="427"/>
        <end position="444"/>
    </location>
</feature>
<dbReference type="Pfam" id="PF01943">
    <property type="entry name" value="Polysacc_synt"/>
    <property type="match status" value="1"/>
</dbReference>
<dbReference type="AlphaFoldDB" id="A0A413YQG9"/>
<evidence type="ECO:0000313" key="8">
    <source>
        <dbReference type="Proteomes" id="UP000285844"/>
    </source>
</evidence>
<name>A0A413YQG9_9FIRM</name>
<feature type="transmembrane region" description="Helical" evidence="6">
    <location>
        <begin position="127"/>
        <end position="143"/>
    </location>
</feature>
<keyword evidence="3 6" id="KW-0812">Transmembrane</keyword>
<evidence type="ECO:0000256" key="4">
    <source>
        <dbReference type="ARBA" id="ARBA00022989"/>
    </source>
</evidence>
<accession>A0A413YQG9</accession>
<dbReference type="InterPro" id="IPR050833">
    <property type="entry name" value="Poly_Biosynth_Transport"/>
</dbReference>
<keyword evidence="2" id="KW-1003">Cell membrane</keyword>
<feature type="transmembrane region" description="Helical" evidence="6">
    <location>
        <begin position="155"/>
        <end position="173"/>
    </location>
</feature>
<sequence>MLKKIKIKYINLPIQVRASFWFLICTFTQKAVNVITTPIFTRLLSTSEYGEYNVYTSWLGIFTVFISLNLSQGVFMRGLLKYKNHKDEFASSMQFLTLILVLSSILIYLPLSHVINNMTNLNTTRTILMVLTIWLTSIFGFWAAEQRVDYQYKKLVPITLIVTITGQLFGIILIKNFEDKVTGRILGTLIIDALFYMWLFVIDIKKGKTFINIEYWRYALSFNIPLIPHYLSQVILNSSDRIMIERMVGTSAAGIYGLAYSISQVMTMFNTALAQTEEPWLYRKIQDNNIEAIKPVAYISFIFIAIVNLLLILLAPEIISVFAPKAYYDAVWIIPPIAMSVFFSFSYYFFAVFEYYYERTKPIAIASCIGAGVNIILNFVLIPVFGYYAAGYTTLLCFIIYATFHYYFMRKICFSELNGKEPFSLKVYLSIAFIFIVLGFLIQFTYNLRWIRYLFLVVFFAVSFLKRKTILLIINKLKNIKKGE</sequence>
<feature type="transmembrane region" description="Helical" evidence="6">
    <location>
        <begin position="362"/>
        <end position="381"/>
    </location>
</feature>
<keyword evidence="5 6" id="KW-0472">Membrane</keyword>
<feature type="transmembrane region" description="Helical" evidence="6">
    <location>
        <begin position="95"/>
        <end position="115"/>
    </location>
</feature>
<evidence type="ECO:0000256" key="2">
    <source>
        <dbReference type="ARBA" id="ARBA00022475"/>
    </source>
</evidence>
<dbReference type="PANTHER" id="PTHR30250">
    <property type="entry name" value="PST FAMILY PREDICTED COLANIC ACID TRANSPORTER"/>
    <property type="match status" value="1"/>
</dbReference>
<feature type="transmembrane region" description="Helical" evidence="6">
    <location>
        <begin position="327"/>
        <end position="350"/>
    </location>
</feature>
<dbReference type="Proteomes" id="UP000285844">
    <property type="component" value="Unassembled WGS sequence"/>
</dbReference>
<dbReference type="RefSeq" id="WP_118363093.1">
    <property type="nucleotide sequence ID" value="NZ_QSHM01000025.1"/>
</dbReference>
<evidence type="ECO:0000256" key="6">
    <source>
        <dbReference type="SAM" id="Phobius"/>
    </source>
</evidence>
<keyword evidence="4 6" id="KW-1133">Transmembrane helix</keyword>
<dbReference type="EMBL" id="QSHM01000025">
    <property type="protein sequence ID" value="RHC11314.1"/>
    <property type="molecule type" value="Genomic_DNA"/>
</dbReference>
<feature type="transmembrane region" description="Helical" evidence="6">
    <location>
        <begin position="295"/>
        <end position="315"/>
    </location>
</feature>
<gene>
    <name evidence="7" type="ORF">DW858_14005</name>
</gene>
<evidence type="ECO:0000256" key="1">
    <source>
        <dbReference type="ARBA" id="ARBA00004651"/>
    </source>
</evidence>